<evidence type="ECO:0000313" key="4">
    <source>
        <dbReference type="Proteomes" id="UP001052739"/>
    </source>
</evidence>
<sequence>MGCHRAWTHEGEPVGEDPNDARPEHAPPKLDLNKPGPGDEPPADRPPADRPPAGSGETVMIRPARGGTPRDATPADAVPADAAPRDPAPPQATPTGSFRLPAPAPGAGGTAPWEAPPQNGGSTGTAASAAPTGSFGPADPSGTSGSGFGPADSSGTAGSGFGPPSGGFGGGFGAGGPYGHGQAPAAAPGWAGAGTLPPPPSAPPGSGPGGGGGQGESRPLQAVAVGLLNLSCLGLGYVLLRQWIGAAVCWAATAALLLLALPADADGVPLGVLVGYGAVLLAAAADGARRGLRASLSVGAAARRLVLPLAVVLLAVPAGGAVAYGSARDEAREEAFQQSLLARLATADALVKAKEGSRFELAESDYTTALDTYEKLALDHPGSRAAKLVPERLDAYVTSVSKPYTDKKYCDAVDPLKHLRGLPDTVDAKVLGDRADGFDEPLAQSLYECGAGELGRESTAAAHEAFTELAATFPESVYVGRTEKLVGDGLRKAAAPLSDGSASDPCATTEEVRTRRSGVAGLKGYELSGPVADADRAIQKGVFSCGTKQFRDEEYSDAVKTMDQYAKDYPKSPQTAHARTISIAAQIADHEPAAGKKLPSATVPGGSRMPMVVSNDGKDAVELLYTGPVTGKITLRACGTCTNYGGIRGAVDPDAKPCGGASSKYPKATLQLPAGTYHFLQRRAGGGFAVAGETKSSKAEIEPGYTYTNCLYVTSGL</sequence>
<comment type="caution">
    <text evidence="3">The sequence shown here is derived from an EMBL/GenBank/DDBJ whole genome shotgun (WGS) entry which is preliminary data.</text>
</comment>
<feature type="compositionally biased region" description="Pro residues" evidence="1">
    <location>
        <begin position="196"/>
        <end position="206"/>
    </location>
</feature>
<feature type="compositionally biased region" description="Basic and acidic residues" evidence="1">
    <location>
        <begin position="19"/>
        <end position="32"/>
    </location>
</feature>
<dbReference type="EMBL" id="BNDW01000019">
    <property type="protein sequence ID" value="GHI21302.1"/>
    <property type="molecule type" value="Genomic_DNA"/>
</dbReference>
<feature type="transmembrane region" description="Helical" evidence="2">
    <location>
        <begin position="305"/>
        <end position="327"/>
    </location>
</feature>
<protein>
    <submittedName>
        <fullName evidence="3">Uncharacterized protein</fullName>
    </submittedName>
</protein>
<evidence type="ECO:0000313" key="3">
    <source>
        <dbReference type="EMBL" id="GHI21302.1"/>
    </source>
</evidence>
<keyword evidence="2" id="KW-0812">Transmembrane</keyword>
<reference evidence="3" key="1">
    <citation type="submission" date="2024-05" db="EMBL/GenBank/DDBJ databases">
        <title>Whole genome shotgun sequence of Streptomyces hydrogenans NBRC 13475.</title>
        <authorList>
            <person name="Komaki H."/>
            <person name="Tamura T."/>
        </authorList>
    </citation>
    <scope>NUCLEOTIDE SEQUENCE</scope>
    <source>
        <strain evidence="3">NBRC 13475</strain>
    </source>
</reference>
<organism evidence="3 4">
    <name type="scientific">Streptomyces hydrogenans</name>
    <dbReference type="NCBI Taxonomy" id="1873719"/>
    <lineage>
        <taxon>Bacteria</taxon>
        <taxon>Bacillati</taxon>
        <taxon>Actinomycetota</taxon>
        <taxon>Actinomycetes</taxon>
        <taxon>Kitasatosporales</taxon>
        <taxon>Streptomycetaceae</taxon>
        <taxon>Streptomyces</taxon>
    </lineage>
</organism>
<dbReference type="InterPro" id="IPR011990">
    <property type="entry name" value="TPR-like_helical_dom_sf"/>
</dbReference>
<feature type="transmembrane region" description="Helical" evidence="2">
    <location>
        <begin position="243"/>
        <end position="261"/>
    </location>
</feature>
<feature type="compositionally biased region" description="Gly residues" evidence="1">
    <location>
        <begin position="157"/>
        <end position="179"/>
    </location>
</feature>
<name>A0ABQ3P8G8_9ACTN</name>
<feature type="compositionally biased region" description="Low complexity" evidence="1">
    <location>
        <begin position="180"/>
        <end position="195"/>
    </location>
</feature>
<dbReference type="Proteomes" id="UP001052739">
    <property type="component" value="Unassembled WGS sequence"/>
</dbReference>
<accession>A0ABQ3P8G8</accession>
<evidence type="ECO:0000256" key="2">
    <source>
        <dbReference type="SAM" id="Phobius"/>
    </source>
</evidence>
<feature type="region of interest" description="Disordered" evidence="1">
    <location>
        <begin position="1"/>
        <end position="216"/>
    </location>
</feature>
<evidence type="ECO:0000256" key="1">
    <source>
        <dbReference type="SAM" id="MobiDB-lite"/>
    </source>
</evidence>
<keyword evidence="2" id="KW-0472">Membrane</keyword>
<gene>
    <name evidence="3" type="ORF">Shyd_26730</name>
</gene>
<feature type="transmembrane region" description="Helical" evidence="2">
    <location>
        <begin position="267"/>
        <end position="285"/>
    </location>
</feature>
<feature type="compositionally biased region" description="Low complexity" evidence="1">
    <location>
        <begin position="69"/>
        <end position="82"/>
    </location>
</feature>
<keyword evidence="2" id="KW-1133">Transmembrane helix</keyword>
<dbReference type="Gene3D" id="1.25.40.10">
    <property type="entry name" value="Tetratricopeptide repeat domain"/>
    <property type="match status" value="1"/>
</dbReference>
<proteinExistence type="predicted"/>
<keyword evidence="4" id="KW-1185">Reference proteome</keyword>
<feature type="compositionally biased region" description="Low complexity" evidence="1">
    <location>
        <begin position="124"/>
        <end position="138"/>
    </location>
</feature>